<name>U1F6N2_TRESO</name>
<dbReference type="GO" id="GO:0005198">
    <property type="term" value="F:structural molecule activity"/>
    <property type="evidence" value="ECO:0007669"/>
    <property type="project" value="UniProtKB-UniRule"/>
</dbReference>
<accession>U1F6N2</accession>
<dbReference type="Pfam" id="PF02049">
    <property type="entry name" value="FliE"/>
    <property type="match status" value="1"/>
</dbReference>
<dbReference type="GO" id="GO:0071973">
    <property type="term" value="P:bacterial-type flagellum-dependent cell motility"/>
    <property type="evidence" value="ECO:0007669"/>
    <property type="project" value="InterPro"/>
</dbReference>
<dbReference type="eggNOG" id="COG1677">
    <property type="taxonomic scope" value="Bacteria"/>
</dbReference>
<evidence type="ECO:0000313" key="3">
    <source>
        <dbReference type="EMBL" id="ERF59632.1"/>
    </source>
</evidence>
<dbReference type="OrthoDB" id="370409at2"/>
<dbReference type="EMBL" id="AVQI01000008">
    <property type="protein sequence ID" value="ERK04941.1"/>
    <property type="molecule type" value="Genomic_DNA"/>
</dbReference>
<dbReference type="NCBIfam" id="TIGR00205">
    <property type="entry name" value="fliE"/>
    <property type="match status" value="1"/>
</dbReference>
<keyword evidence="3" id="KW-0969">Cilium</keyword>
<evidence type="ECO:0000313" key="5">
    <source>
        <dbReference type="Proteomes" id="UP000016412"/>
    </source>
</evidence>
<sequence>MKIPEFGTLQMNRTLSAHTGRANLSDIAGAPLNGIPSAAKNALEKKRIDFESYLIDAVKSMNAEQLDVNALEQKILTEPESVDPQDVTIAMAKARMSLGLAQNVIDRIVSGWNEITTTR</sequence>
<evidence type="ECO:0000313" key="6">
    <source>
        <dbReference type="Proteomes" id="UP000016646"/>
    </source>
</evidence>
<dbReference type="GO" id="GO:0003774">
    <property type="term" value="F:cytoskeletal motor activity"/>
    <property type="evidence" value="ECO:0007669"/>
    <property type="project" value="InterPro"/>
</dbReference>
<keyword evidence="6" id="KW-1185">Reference proteome</keyword>
<dbReference type="InterPro" id="IPR001624">
    <property type="entry name" value="FliE"/>
</dbReference>
<dbReference type="RefSeq" id="WP_021331364.1">
    <property type="nucleotide sequence ID" value="NZ_AUZJ01000064.1"/>
</dbReference>
<reference evidence="5 6" key="1">
    <citation type="submission" date="2013-08" db="EMBL/GenBank/DDBJ databases">
        <authorList>
            <person name="Durkin A.S."/>
            <person name="Haft D.R."/>
            <person name="McCorrison J."/>
            <person name="Torralba M."/>
            <person name="Gillis M."/>
            <person name="Haft D.H."/>
            <person name="Methe B."/>
            <person name="Sutton G."/>
            <person name="Nelson K.E."/>
        </authorList>
    </citation>
    <scope>NUCLEOTIDE SEQUENCE [LARGE SCALE GENOMIC DNA]</scope>
    <source>
        <strain evidence="4 6">ATCC 35536</strain>
        <strain evidence="3 5">VPI DR56BR1116</strain>
    </source>
</reference>
<dbReference type="AlphaFoldDB" id="U1F6N2"/>
<evidence type="ECO:0000256" key="1">
    <source>
        <dbReference type="ARBA" id="ARBA00023143"/>
    </source>
</evidence>
<keyword evidence="3" id="KW-0966">Cell projection</keyword>
<organism evidence="3 5">
    <name type="scientific">Treponema socranskii subsp. socranskii VPI DR56BR1116 = ATCC 35536</name>
    <dbReference type="NCBI Taxonomy" id="1125725"/>
    <lineage>
        <taxon>Bacteria</taxon>
        <taxon>Pseudomonadati</taxon>
        <taxon>Spirochaetota</taxon>
        <taxon>Spirochaetia</taxon>
        <taxon>Spirochaetales</taxon>
        <taxon>Treponemataceae</taxon>
        <taxon>Treponema</taxon>
    </lineage>
</organism>
<dbReference type="PATRIC" id="fig|1125725.3.peg.2376"/>
<dbReference type="EMBL" id="AUZJ01000064">
    <property type="protein sequence ID" value="ERF59632.1"/>
    <property type="molecule type" value="Genomic_DNA"/>
</dbReference>
<dbReference type="GO" id="GO:0009288">
    <property type="term" value="C:bacterial-type flagellum"/>
    <property type="evidence" value="ECO:0007669"/>
    <property type="project" value="InterPro"/>
</dbReference>
<dbReference type="Proteomes" id="UP000016412">
    <property type="component" value="Unassembled WGS sequence"/>
</dbReference>
<protein>
    <recommendedName>
        <fullName evidence="2">Flagellar hook-basal body complex protein FliE</fullName>
    </recommendedName>
</protein>
<keyword evidence="3" id="KW-0282">Flagellum</keyword>
<evidence type="ECO:0000256" key="2">
    <source>
        <dbReference type="NCBIfam" id="TIGR00205"/>
    </source>
</evidence>
<dbReference type="STRING" id="1125725.HMPREF1325_1076"/>
<proteinExistence type="predicted"/>
<evidence type="ECO:0000313" key="4">
    <source>
        <dbReference type="EMBL" id="ERK04941.1"/>
    </source>
</evidence>
<keyword evidence="1" id="KW-0975">Bacterial flagellum</keyword>
<gene>
    <name evidence="3" type="primary">fliE</name>
    <name evidence="4" type="ORF">HMPREF0860_1214</name>
    <name evidence="3" type="ORF">HMPREF1325_1076</name>
</gene>
<comment type="caution">
    <text evidence="3">The sequence shown here is derived from an EMBL/GenBank/DDBJ whole genome shotgun (WGS) entry which is preliminary data.</text>
</comment>
<dbReference type="Proteomes" id="UP000016646">
    <property type="component" value="Unassembled WGS sequence"/>
</dbReference>